<evidence type="ECO:0000256" key="4">
    <source>
        <dbReference type="ARBA" id="ARBA00022989"/>
    </source>
</evidence>
<evidence type="ECO:0000256" key="2">
    <source>
        <dbReference type="ARBA" id="ARBA00022475"/>
    </source>
</evidence>
<dbReference type="PANTHER" id="PTHR10010">
    <property type="entry name" value="SOLUTE CARRIER FAMILY 34 SODIUM PHOSPHATE , MEMBER 2-RELATED"/>
    <property type="match status" value="1"/>
</dbReference>
<feature type="transmembrane region" description="Helical" evidence="6">
    <location>
        <begin position="368"/>
        <end position="387"/>
    </location>
</feature>
<organism evidence="7 8">
    <name type="scientific">Paenibacillus hexagrammi</name>
    <dbReference type="NCBI Taxonomy" id="2908839"/>
    <lineage>
        <taxon>Bacteria</taxon>
        <taxon>Bacillati</taxon>
        <taxon>Bacillota</taxon>
        <taxon>Bacilli</taxon>
        <taxon>Bacillales</taxon>
        <taxon>Paenibacillaceae</taxon>
        <taxon>Paenibacillus</taxon>
    </lineage>
</organism>
<dbReference type="Pfam" id="PF02690">
    <property type="entry name" value="Na_Pi_cotrans"/>
    <property type="match status" value="2"/>
</dbReference>
<evidence type="ECO:0000256" key="5">
    <source>
        <dbReference type="ARBA" id="ARBA00023136"/>
    </source>
</evidence>
<dbReference type="EMBL" id="CP090978">
    <property type="protein sequence ID" value="UJF35062.1"/>
    <property type="molecule type" value="Genomic_DNA"/>
</dbReference>
<comment type="subcellular location">
    <subcellularLocation>
        <location evidence="1">Cell membrane</location>
        <topology evidence="1">Multi-pass membrane protein</topology>
    </subcellularLocation>
</comment>
<feature type="transmembrane region" description="Helical" evidence="6">
    <location>
        <begin position="259"/>
        <end position="284"/>
    </location>
</feature>
<evidence type="ECO:0000256" key="1">
    <source>
        <dbReference type="ARBA" id="ARBA00004651"/>
    </source>
</evidence>
<dbReference type="PANTHER" id="PTHR10010:SF46">
    <property type="entry name" value="SODIUM-DEPENDENT PHOSPHATE TRANSPORT PROTEIN 2B"/>
    <property type="match status" value="1"/>
</dbReference>
<accession>A0ABY3SLX4</accession>
<evidence type="ECO:0000256" key="6">
    <source>
        <dbReference type="SAM" id="Phobius"/>
    </source>
</evidence>
<keyword evidence="8" id="KW-1185">Reference proteome</keyword>
<evidence type="ECO:0000313" key="7">
    <source>
        <dbReference type="EMBL" id="UJF35062.1"/>
    </source>
</evidence>
<keyword evidence="2" id="KW-1003">Cell membrane</keyword>
<keyword evidence="5 6" id="KW-0472">Membrane</keyword>
<gene>
    <name evidence="7" type="ORF">L0M14_07950</name>
</gene>
<evidence type="ECO:0000256" key="3">
    <source>
        <dbReference type="ARBA" id="ARBA00022692"/>
    </source>
</evidence>
<protein>
    <submittedName>
        <fullName evidence="7">Na/Pi symporter</fullName>
    </submittedName>
</protein>
<dbReference type="RefSeq" id="WP_235121635.1">
    <property type="nucleotide sequence ID" value="NZ_CP090978.1"/>
</dbReference>
<dbReference type="InterPro" id="IPR003841">
    <property type="entry name" value="Na/Pi_transpt"/>
</dbReference>
<proteinExistence type="predicted"/>
<keyword evidence="3 6" id="KW-0812">Transmembrane</keyword>
<keyword evidence="4 6" id="KW-1133">Transmembrane helix</keyword>
<name>A0ABY3SLX4_9BACL</name>
<feature type="transmembrane region" description="Helical" evidence="6">
    <location>
        <begin position="220"/>
        <end position="239"/>
    </location>
</feature>
<feature type="transmembrane region" description="Helical" evidence="6">
    <location>
        <begin position="109"/>
        <end position="127"/>
    </location>
</feature>
<dbReference type="NCBIfam" id="NF037997">
    <property type="entry name" value="Na_Pi_symport"/>
    <property type="match status" value="2"/>
</dbReference>
<feature type="transmembrane region" description="Helical" evidence="6">
    <location>
        <begin position="325"/>
        <end position="345"/>
    </location>
</feature>
<sequence>MIIAIILPVLAGLAMFMFGMKLMETALQHWAGARLQQWLERFTRTPVHGMATSTALTAVLQSSTAITVIAIGLVNAGVLTFSRTLGIILGTNIGTCLTTELIGLNIGKLGMPMLLVSAGVWLVSWLAGPLPMLPAEHGTSGLTPAVNKTSSTRTFDLAGRTSSGGGLEIGPQRVMDGAAIRSNHTPGTLRTRHASSEALGGRTWSPAVHGWLRSVRYGSLAAAGFALVLLGIEIMQTIGPALQARGLFAWFVDQAQSSLLWGVLAGAAVTALVHSSAAVIAMAMSLAAIQSIPVELGVAITLGANIGTCVTALIAGVSGSRAGRFVAWSHILLNVGGAALFYPFIEQLTSLSALLADSASSQIARSQTIFNIACSLLALPLCYLSMWKRLESRS</sequence>
<feature type="transmembrane region" description="Helical" evidence="6">
    <location>
        <begin position="296"/>
        <end position="319"/>
    </location>
</feature>
<dbReference type="Proteomes" id="UP001649230">
    <property type="component" value="Chromosome"/>
</dbReference>
<reference evidence="7 8" key="1">
    <citation type="journal article" date="2024" name="Int. J. Syst. Evol. Microbiol.">
        <title>Paenibacillus hexagrammi sp. nov., a novel bacterium isolated from the gut content of Hexagrammos agrammus.</title>
        <authorList>
            <person name="Jung H.K."/>
            <person name="Kim D.G."/>
            <person name="Zin H."/>
            <person name="Park J."/>
            <person name="Jung H."/>
            <person name="Kim Y.O."/>
            <person name="Kong H.J."/>
            <person name="Kim J.W."/>
            <person name="Kim Y.S."/>
        </authorList>
    </citation>
    <scope>NUCLEOTIDE SEQUENCE [LARGE SCALE GENOMIC DNA]</scope>
    <source>
        <strain evidence="7 8">YPD9-1</strain>
    </source>
</reference>
<evidence type="ECO:0000313" key="8">
    <source>
        <dbReference type="Proteomes" id="UP001649230"/>
    </source>
</evidence>
<feature type="transmembrane region" description="Helical" evidence="6">
    <location>
        <begin position="55"/>
        <end position="78"/>
    </location>
</feature>